<feature type="chain" id="PRO_5026377836" description="Carboxylic ester hydrolase" evidence="3">
    <location>
        <begin position="23"/>
        <end position="508"/>
    </location>
</feature>
<protein>
    <recommendedName>
        <fullName evidence="3">Carboxylic ester hydrolase</fullName>
        <ecNumber evidence="3">3.1.1.-</ecNumber>
    </recommendedName>
</protein>
<dbReference type="EMBL" id="WQMS01000012">
    <property type="protein sequence ID" value="MVO78172.1"/>
    <property type="molecule type" value="Genomic_DNA"/>
</dbReference>
<keyword evidence="6" id="KW-1185">Reference proteome</keyword>
<keyword evidence="3" id="KW-0732">Signal</keyword>
<dbReference type="InterPro" id="IPR029058">
    <property type="entry name" value="AB_hydrolase_fold"/>
</dbReference>
<evidence type="ECO:0000313" key="5">
    <source>
        <dbReference type="EMBL" id="MVO78172.1"/>
    </source>
</evidence>
<dbReference type="InterPro" id="IPR050309">
    <property type="entry name" value="Type-B_Carboxylest/Lipase"/>
</dbReference>
<feature type="domain" description="Carboxylesterase type B" evidence="4">
    <location>
        <begin position="25"/>
        <end position="470"/>
    </location>
</feature>
<evidence type="ECO:0000256" key="2">
    <source>
        <dbReference type="ARBA" id="ARBA00022801"/>
    </source>
</evidence>
<dbReference type="Proteomes" id="UP000441389">
    <property type="component" value="Unassembled WGS sequence"/>
</dbReference>
<evidence type="ECO:0000259" key="4">
    <source>
        <dbReference type="Pfam" id="PF00135"/>
    </source>
</evidence>
<accession>A0A6I4J0R2</accession>
<dbReference type="PANTHER" id="PTHR11559">
    <property type="entry name" value="CARBOXYLESTERASE"/>
    <property type="match status" value="1"/>
</dbReference>
<gene>
    <name evidence="5" type="ORF">GON01_09525</name>
</gene>
<keyword evidence="2 3" id="KW-0378">Hydrolase</keyword>
<sequence>MVRGAILSAGIAALLGSAQTMAAASPVVATSSGHIAGVSEGAVEVFRGIPYAAPPVGPLRWRSPVPPARWRGIRSAATFGPNCPQPHVPAPYGAQGPQSEDCLTLNIWRPTRTQARRLPVMVWIHGGAFVLGSGSQPLYEGAALARRGVLLVTLNYRLGALGFLTHPVLSREQQGRPLGNYGLLDQIAALRWVRRNIAAFGGDPANVTIMGESAGGVSVQALMASPMARGLFHKAVSQSGGSAGLMVDARSSAAATAGERWAAASGSANATAEEMRALPVERILAAPFLAFPRIDGVLLRRTPAEAFARGEEAPVPLIVGANSFEGSLGILNDAMAQAALGEHYGPLLKAYAAAVPDGNAARARLRGELFFVQPARFIAERHARRGAPSWLYHFDMVPASQRGVLPGAPHGGELAYLFGTPDGFLTRWDEQDRALSGKMADYWVRFVRTGDPNGDGVPTWTPAARAGEALRFGSRIEMLTPTTLDRRTAEAMLAAMQAAWDKDRPGAR</sequence>
<reference evidence="5 6" key="1">
    <citation type="submission" date="2019-12" db="EMBL/GenBank/DDBJ databases">
        <authorList>
            <person name="Huq M.A."/>
        </authorList>
    </citation>
    <scope>NUCLEOTIDE SEQUENCE [LARGE SCALE GENOMIC DNA]</scope>
    <source>
        <strain evidence="5 6">MAH-20</strain>
    </source>
</reference>
<evidence type="ECO:0000313" key="6">
    <source>
        <dbReference type="Proteomes" id="UP000441389"/>
    </source>
</evidence>
<dbReference type="PROSITE" id="PS00122">
    <property type="entry name" value="CARBOXYLESTERASE_B_1"/>
    <property type="match status" value="1"/>
</dbReference>
<dbReference type="AlphaFoldDB" id="A0A6I4J0R2"/>
<dbReference type="GO" id="GO:0016787">
    <property type="term" value="F:hydrolase activity"/>
    <property type="evidence" value="ECO:0007669"/>
    <property type="project" value="UniProtKB-KW"/>
</dbReference>
<organism evidence="5 6">
    <name type="scientific">Sphingomonas horti</name>
    <dbReference type="NCBI Taxonomy" id="2682842"/>
    <lineage>
        <taxon>Bacteria</taxon>
        <taxon>Pseudomonadati</taxon>
        <taxon>Pseudomonadota</taxon>
        <taxon>Alphaproteobacteria</taxon>
        <taxon>Sphingomonadales</taxon>
        <taxon>Sphingomonadaceae</taxon>
        <taxon>Sphingomonas</taxon>
    </lineage>
</organism>
<feature type="signal peptide" evidence="3">
    <location>
        <begin position="1"/>
        <end position="22"/>
    </location>
</feature>
<proteinExistence type="inferred from homology"/>
<dbReference type="SUPFAM" id="SSF53474">
    <property type="entry name" value="alpha/beta-Hydrolases"/>
    <property type="match status" value="1"/>
</dbReference>
<dbReference type="Gene3D" id="3.40.50.1820">
    <property type="entry name" value="alpha/beta hydrolase"/>
    <property type="match status" value="1"/>
</dbReference>
<comment type="similarity">
    <text evidence="1 3">Belongs to the type-B carboxylesterase/lipase family.</text>
</comment>
<evidence type="ECO:0000256" key="3">
    <source>
        <dbReference type="RuleBase" id="RU361235"/>
    </source>
</evidence>
<dbReference type="InterPro" id="IPR019826">
    <property type="entry name" value="Carboxylesterase_B_AS"/>
</dbReference>
<comment type="caution">
    <text evidence="5">The sequence shown here is derived from an EMBL/GenBank/DDBJ whole genome shotgun (WGS) entry which is preliminary data.</text>
</comment>
<name>A0A6I4J0R2_9SPHN</name>
<dbReference type="RefSeq" id="WP_157027150.1">
    <property type="nucleotide sequence ID" value="NZ_WQMS01000012.1"/>
</dbReference>
<dbReference type="EC" id="3.1.1.-" evidence="3"/>
<evidence type="ECO:0000256" key="1">
    <source>
        <dbReference type="ARBA" id="ARBA00005964"/>
    </source>
</evidence>
<dbReference type="Pfam" id="PF00135">
    <property type="entry name" value="COesterase"/>
    <property type="match status" value="1"/>
</dbReference>
<dbReference type="InterPro" id="IPR002018">
    <property type="entry name" value="CarbesteraseB"/>
</dbReference>
<dbReference type="PROSITE" id="PS00941">
    <property type="entry name" value="CARBOXYLESTERASE_B_2"/>
    <property type="match status" value="1"/>
</dbReference>
<dbReference type="InterPro" id="IPR019819">
    <property type="entry name" value="Carboxylesterase_B_CS"/>
</dbReference>